<dbReference type="PANTHER" id="PTHR10953:SF29">
    <property type="entry name" value="NEDD8-ACTIVATING ENZYME E1 REGULATORY SUBUNIT"/>
    <property type="match status" value="1"/>
</dbReference>
<comment type="caution">
    <text evidence="2">The sequence shown here is derived from an EMBL/GenBank/DDBJ whole genome shotgun (WGS) entry which is preliminary data.</text>
</comment>
<proteinExistence type="predicted"/>
<dbReference type="InterPro" id="IPR045886">
    <property type="entry name" value="ThiF/MoeB/HesA"/>
</dbReference>
<dbReference type="Proteomes" id="UP000006729">
    <property type="component" value="Chromosome 2"/>
</dbReference>
<gene>
    <name evidence="2" type="ORF">POPTR_002G229325v4</name>
</gene>
<evidence type="ECO:0000259" key="1">
    <source>
        <dbReference type="Pfam" id="PF00899"/>
    </source>
</evidence>
<dbReference type="Pfam" id="PF00899">
    <property type="entry name" value="ThiF"/>
    <property type="match status" value="1"/>
</dbReference>
<name>A0A2K2BN04_POPTR</name>
<dbReference type="PANTHER" id="PTHR10953">
    <property type="entry name" value="UBIQUITIN-ACTIVATING ENZYME E1"/>
    <property type="match status" value="1"/>
</dbReference>
<dbReference type="Gene3D" id="3.40.50.720">
    <property type="entry name" value="NAD(P)-binding Rossmann-like Domain"/>
    <property type="match status" value="1"/>
</dbReference>
<organism evidence="2 3">
    <name type="scientific">Populus trichocarpa</name>
    <name type="common">Western balsam poplar</name>
    <name type="synonym">Populus balsamifera subsp. trichocarpa</name>
    <dbReference type="NCBI Taxonomy" id="3694"/>
    <lineage>
        <taxon>Eukaryota</taxon>
        <taxon>Viridiplantae</taxon>
        <taxon>Streptophyta</taxon>
        <taxon>Embryophyta</taxon>
        <taxon>Tracheophyta</taxon>
        <taxon>Spermatophyta</taxon>
        <taxon>Magnoliopsida</taxon>
        <taxon>eudicotyledons</taxon>
        <taxon>Gunneridae</taxon>
        <taxon>Pentapetalae</taxon>
        <taxon>rosids</taxon>
        <taxon>fabids</taxon>
        <taxon>Malpighiales</taxon>
        <taxon>Salicaceae</taxon>
        <taxon>Saliceae</taxon>
        <taxon>Populus</taxon>
    </lineage>
</organism>
<dbReference type="FunFam" id="3.40.50.720:FF:000337">
    <property type="entry name" value="NEDD8-activating enzyme E1 regulatory subunit"/>
    <property type="match status" value="1"/>
</dbReference>
<evidence type="ECO:0000313" key="2">
    <source>
        <dbReference type="EMBL" id="PNT51167.2"/>
    </source>
</evidence>
<dbReference type="GO" id="GO:0008641">
    <property type="term" value="F:ubiquitin-like modifier activating enzyme activity"/>
    <property type="evidence" value="ECO:0007669"/>
    <property type="project" value="InterPro"/>
</dbReference>
<sequence>MAYNLRSVFLDERSGICAPSVPVTRVGFSREIIECKESWIGKQPVQVPFNVTITLEGQNLKVKGLLGGLSRNYPQEVKIERDENGILQVKKAVDTRIANQMHGLFRTLTNNMVVGVSNDFEKRPSTKGKDLVLSLGFSHPVRMTTPGDLQVKVEENTRIAVSGNDKCSIGEFAASIRRWRPPEPYEGKGVRYANEVIRLKEGKAGKKK</sequence>
<dbReference type="AlphaFoldDB" id="A0A2K2BN04"/>
<reference evidence="2 3" key="1">
    <citation type="journal article" date="2006" name="Science">
        <title>The genome of black cottonwood, Populus trichocarpa (Torr. &amp; Gray).</title>
        <authorList>
            <person name="Tuskan G.A."/>
            <person name="Difazio S."/>
            <person name="Jansson S."/>
            <person name="Bohlmann J."/>
            <person name="Grigoriev I."/>
            <person name="Hellsten U."/>
            <person name="Putnam N."/>
            <person name="Ralph S."/>
            <person name="Rombauts S."/>
            <person name="Salamov A."/>
            <person name="Schein J."/>
            <person name="Sterck L."/>
            <person name="Aerts A."/>
            <person name="Bhalerao R.R."/>
            <person name="Bhalerao R.P."/>
            <person name="Blaudez D."/>
            <person name="Boerjan W."/>
            <person name="Brun A."/>
            <person name="Brunner A."/>
            <person name="Busov V."/>
            <person name="Campbell M."/>
            <person name="Carlson J."/>
            <person name="Chalot M."/>
            <person name="Chapman J."/>
            <person name="Chen G.L."/>
            <person name="Cooper D."/>
            <person name="Coutinho P.M."/>
            <person name="Couturier J."/>
            <person name="Covert S."/>
            <person name="Cronk Q."/>
            <person name="Cunningham R."/>
            <person name="Davis J."/>
            <person name="Degroeve S."/>
            <person name="Dejardin A."/>
            <person name="Depamphilis C."/>
            <person name="Detter J."/>
            <person name="Dirks B."/>
            <person name="Dubchak I."/>
            <person name="Duplessis S."/>
            <person name="Ehlting J."/>
            <person name="Ellis B."/>
            <person name="Gendler K."/>
            <person name="Goodstein D."/>
            <person name="Gribskov M."/>
            <person name="Grimwood J."/>
            <person name="Groover A."/>
            <person name="Gunter L."/>
            <person name="Hamberger B."/>
            <person name="Heinze B."/>
            <person name="Helariutta Y."/>
            <person name="Henrissat B."/>
            <person name="Holligan D."/>
            <person name="Holt R."/>
            <person name="Huang W."/>
            <person name="Islam-Faridi N."/>
            <person name="Jones S."/>
            <person name="Jones-Rhoades M."/>
            <person name="Jorgensen R."/>
            <person name="Joshi C."/>
            <person name="Kangasjarvi J."/>
            <person name="Karlsson J."/>
            <person name="Kelleher C."/>
            <person name="Kirkpatrick R."/>
            <person name="Kirst M."/>
            <person name="Kohler A."/>
            <person name="Kalluri U."/>
            <person name="Larimer F."/>
            <person name="Leebens-Mack J."/>
            <person name="Leple J.C."/>
            <person name="Locascio P."/>
            <person name="Lou Y."/>
            <person name="Lucas S."/>
            <person name="Martin F."/>
            <person name="Montanini B."/>
            <person name="Napoli C."/>
            <person name="Nelson D.R."/>
            <person name="Nelson C."/>
            <person name="Nieminen K."/>
            <person name="Nilsson O."/>
            <person name="Pereda V."/>
            <person name="Peter G."/>
            <person name="Philippe R."/>
            <person name="Pilate G."/>
            <person name="Poliakov A."/>
            <person name="Razumovskaya J."/>
            <person name="Richardson P."/>
            <person name="Rinaldi C."/>
            <person name="Ritland K."/>
            <person name="Rouze P."/>
            <person name="Ryaboy D."/>
            <person name="Schmutz J."/>
            <person name="Schrader J."/>
            <person name="Segerman B."/>
            <person name="Shin H."/>
            <person name="Siddiqui A."/>
            <person name="Sterky F."/>
            <person name="Terry A."/>
            <person name="Tsai C.J."/>
            <person name="Uberbacher E."/>
            <person name="Unneberg P."/>
            <person name="Vahala J."/>
            <person name="Wall K."/>
            <person name="Wessler S."/>
            <person name="Yang G."/>
            <person name="Yin T."/>
            <person name="Douglas C."/>
            <person name="Marra M."/>
            <person name="Sandberg G."/>
            <person name="Van de Peer Y."/>
            <person name="Rokhsar D."/>
        </authorList>
    </citation>
    <scope>NUCLEOTIDE SEQUENCE [LARGE SCALE GENOMIC DNA]</scope>
    <source>
        <strain evidence="3">cv. Nisqually</strain>
    </source>
</reference>
<dbReference type="CDD" id="cd01493">
    <property type="entry name" value="APPBP1_RUB"/>
    <property type="match status" value="1"/>
</dbReference>
<dbReference type="EMBL" id="CM009291">
    <property type="protein sequence ID" value="PNT51167.2"/>
    <property type="molecule type" value="Genomic_DNA"/>
</dbReference>
<evidence type="ECO:0000313" key="3">
    <source>
        <dbReference type="Proteomes" id="UP000006729"/>
    </source>
</evidence>
<dbReference type="ExpressionAtlas" id="A0A2K2BN04">
    <property type="expression patterns" value="baseline and differential"/>
</dbReference>
<keyword evidence="3" id="KW-1185">Reference proteome</keyword>
<accession>A0A2K2BN04</accession>
<protein>
    <recommendedName>
        <fullName evidence="1">THIF-type NAD/FAD binding fold domain-containing protein</fullName>
    </recommendedName>
</protein>
<dbReference type="SUPFAM" id="SSF69572">
    <property type="entry name" value="Activating enzymes of the ubiquitin-like proteins"/>
    <property type="match status" value="1"/>
</dbReference>
<dbReference type="InterPro" id="IPR000594">
    <property type="entry name" value="ThiF_NAD_FAD-bd"/>
</dbReference>
<dbReference type="InterPro" id="IPR035985">
    <property type="entry name" value="Ubiquitin-activating_enz"/>
</dbReference>